<keyword evidence="3" id="KW-1185">Reference proteome</keyword>
<dbReference type="EMBL" id="MCFF01000028">
    <property type="protein sequence ID" value="ORZ11404.1"/>
    <property type="molecule type" value="Genomic_DNA"/>
</dbReference>
<dbReference type="RefSeq" id="XP_021879719.1">
    <property type="nucleotide sequence ID" value="XM_022029410.1"/>
</dbReference>
<accession>A0A1Y2GKD3</accession>
<evidence type="ECO:0000256" key="1">
    <source>
        <dbReference type="SAM" id="MobiDB-lite"/>
    </source>
</evidence>
<dbReference type="InParanoid" id="A0A1Y2GKD3"/>
<protein>
    <submittedName>
        <fullName evidence="2">Uncharacterized protein</fullName>
    </submittedName>
</protein>
<organism evidence="2 3">
    <name type="scientific">Lobosporangium transversale</name>
    <dbReference type="NCBI Taxonomy" id="64571"/>
    <lineage>
        <taxon>Eukaryota</taxon>
        <taxon>Fungi</taxon>
        <taxon>Fungi incertae sedis</taxon>
        <taxon>Mucoromycota</taxon>
        <taxon>Mortierellomycotina</taxon>
        <taxon>Mortierellomycetes</taxon>
        <taxon>Mortierellales</taxon>
        <taxon>Mortierellaceae</taxon>
        <taxon>Lobosporangium</taxon>
    </lineage>
</organism>
<evidence type="ECO:0000313" key="3">
    <source>
        <dbReference type="Proteomes" id="UP000193648"/>
    </source>
</evidence>
<comment type="caution">
    <text evidence="2">The sequence shown here is derived from an EMBL/GenBank/DDBJ whole genome shotgun (WGS) entry which is preliminary data.</text>
</comment>
<dbReference type="Proteomes" id="UP000193648">
    <property type="component" value="Unassembled WGS sequence"/>
</dbReference>
<feature type="compositionally biased region" description="Basic and acidic residues" evidence="1">
    <location>
        <begin position="231"/>
        <end position="243"/>
    </location>
</feature>
<feature type="region of interest" description="Disordered" evidence="1">
    <location>
        <begin position="222"/>
        <end position="254"/>
    </location>
</feature>
<sequence>MAYSFKPQPQLSLLDDQYIPTETLRSFSDAVFDYLDTHCEPKGTQLLEPEKMQTLVSFALGKEELQDNITFSSLLLGLTFLAYQVETVFNSHGPSVTRAGLLTYLRSKIMGNPVTALRDFKAYNKAMRLGSPFIRSQFPRVADLKTKELASYVQASFDKATNIACFGLASEGGGEESGEEDGYGYNHTDKYGSNDTDEYGYKYTDEYGYKDTDEYEYNDTDEYEYNDTDEYGYKDTDEHGYKDTDEEDGSEHEKVNEVDLEAMKLAYALEQKFHLAAIDLIDGPRKYVPVGVTFENPTWVLFMH</sequence>
<reference evidence="2 3" key="1">
    <citation type="submission" date="2016-07" db="EMBL/GenBank/DDBJ databases">
        <title>Pervasive Adenine N6-methylation of Active Genes in Fungi.</title>
        <authorList>
            <consortium name="DOE Joint Genome Institute"/>
            <person name="Mondo S.J."/>
            <person name="Dannebaum R.O."/>
            <person name="Kuo R.C."/>
            <person name="Labutti K."/>
            <person name="Haridas S."/>
            <person name="Kuo A."/>
            <person name="Salamov A."/>
            <person name="Ahrendt S.R."/>
            <person name="Lipzen A."/>
            <person name="Sullivan W."/>
            <person name="Andreopoulos W.B."/>
            <person name="Clum A."/>
            <person name="Lindquist E."/>
            <person name="Daum C."/>
            <person name="Ramamoorthy G.K."/>
            <person name="Gryganskyi A."/>
            <person name="Culley D."/>
            <person name="Magnuson J.K."/>
            <person name="James T.Y."/>
            <person name="O'Malley M.A."/>
            <person name="Stajich J.E."/>
            <person name="Spatafora J.W."/>
            <person name="Visel A."/>
            <person name="Grigoriev I.V."/>
        </authorList>
    </citation>
    <scope>NUCLEOTIDE SEQUENCE [LARGE SCALE GENOMIC DNA]</scope>
    <source>
        <strain evidence="2 3">NRRL 3116</strain>
    </source>
</reference>
<dbReference type="OrthoDB" id="661148at2759"/>
<evidence type="ECO:0000313" key="2">
    <source>
        <dbReference type="EMBL" id="ORZ11404.1"/>
    </source>
</evidence>
<dbReference type="AlphaFoldDB" id="A0A1Y2GKD3"/>
<name>A0A1Y2GKD3_9FUNG</name>
<dbReference type="GeneID" id="33571253"/>
<proteinExistence type="predicted"/>
<gene>
    <name evidence="2" type="ORF">BCR41DRAFT_408993</name>
</gene>